<dbReference type="EMBL" id="CAFBON010000081">
    <property type="protein sequence ID" value="CAB4987141.1"/>
    <property type="molecule type" value="Genomic_DNA"/>
</dbReference>
<gene>
    <name evidence="4" type="ORF">UFOPK3001_00334</name>
    <name evidence="5" type="ORF">UFOPK3954_00925</name>
</gene>
<dbReference type="InterPro" id="IPR027417">
    <property type="entry name" value="P-loop_NTPase"/>
</dbReference>
<dbReference type="Pfam" id="PF03704">
    <property type="entry name" value="BTAD"/>
    <property type="match status" value="1"/>
</dbReference>
<accession>A0A6J6XCK0</accession>
<dbReference type="Gene3D" id="3.40.50.300">
    <property type="entry name" value="P-loop containing nucleotide triphosphate hydrolases"/>
    <property type="match status" value="1"/>
</dbReference>
<dbReference type="SMART" id="SM00862">
    <property type="entry name" value="Trans_reg_C"/>
    <property type="match status" value="1"/>
</dbReference>
<dbReference type="GO" id="GO:0000160">
    <property type="term" value="P:phosphorelay signal transduction system"/>
    <property type="evidence" value="ECO:0007669"/>
    <property type="project" value="InterPro"/>
</dbReference>
<dbReference type="Pfam" id="PF00486">
    <property type="entry name" value="Trans_reg_C"/>
    <property type="match status" value="1"/>
</dbReference>
<dbReference type="PANTHER" id="PTHR47691:SF3">
    <property type="entry name" value="HTH-TYPE TRANSCRIPTIONAL REGULATOR RV0890C-RELATED"/>
    <property type="match status" value="1"/>
</dbReference>
<name>A0A6J6XCK0_9ZZZZ</name>
<dbReference type="SUPFAM" id="SSF46894">
    <property type="entry name" value="C-terminal effector domain of the bipartite response regulators"/>
    <property type="match status" value="1"/>
</dbReference>
<dbReference type="InterPro" id="IPR041664">
    <property type="entry name" value="AAA_16"/>
</dbReference>
<dbReference type="AlphaFoldDB" id="A0A6J6XCK0"/>
<dbReference type="CDD" id="cd15831">
    <property type="entry name" value="BTAD"/>
    <property type="match status" value="1"/>
</dbReference>
<dbReference type="Pfam" id="PF13191">
    <property type="entry name" value="AAA_16"/>
    <property type="match status" value="1"/>
</dbReference>
<dbReference type="InterPro" id="IPR011990">
    <property type="entry name" value="TPR-like_helical_dom_sf"/>
</dbReference>
<dbReference type="SUPFAM" id="SSF48452">
    <property type="entry name" value="TPR-like"/>
    <property type="match status" value="1"/>
</dbReference>
<sequence length="994" mass="107522">MGTLRVSLLGGFQTTVGDASLPAGGAKQRAVFAMLALRAGDTVPESRLIDGIWGDATPSAVRSSLQVYVAHWRRVLGEADCSDRIERQGSGYRLEMDPGGLDIHRYYVLLELARTALAEERFAVAAGRFDEAQALWRGDALQDFVGMPFHQWETASLEPGRVQALADRTDALLGAGRGSDLVGPLEGLVAQHPYEERFRAQLMHALYRSGRQVDALRSFDQARTALVDIGIEAGPQLRAMEQRVLQQDPDLESRVSPFAHAAPPEPITSLVGREAEVVELVSLASRGVDRLVTLTGPGGVGKSRLALEVANRVQEEGWMPVAYVAIPEVADSSVVALAVNAAFGVPESWRERPVAEIARMLGTSPLLLVVDGAEHVHGSVRDVVSEVLQHSRQLRVLVTSRVPLGLNGERQVPVAPLVCRAAEGESLREVPAVELFIERAERFQSGLLFDDSDVSVIGEICEGVDGLPLAIELAAARSGTLGLEELRKRLVSRLDVVAAPYRAGEQRHRSLRDVIGWSFGLLSADAQTLLARLSVFSGGFSLAHVEQIWGDALGPTRLLDAFEELDRHSMLTRLPGKVVPRFRLLATVREFAGEVLGGLGETADAHHRLIRWVHRGVEAAGGRVGAGAKQFDHLELEVDNVRAAVLWALENASSDDAAELTNSLYVWWMARGRAEELGRWCEQCLEHPHQGAGIRAWSELYLGRIHGRKDRVNASNNLLYSALAQFRDATNDDGVVHALSSLVENCVHQRNFETARPMVHEAVLLAQSSASSEVRCRALHAACWLSGSLRELDDASITAESLVKEASEAGLIEFEAKTLADLAWIARLQQNPESAHQWALLAVERAAIADTGGSVVSAYTELALANLALGRAEDGIRAVAAALSFESGDDLSPSSVLRLALPLAVFAEQLGDTQIAARVASLIEVVRAVNLNIGVWPADEDLVGSIYAKMTSDDGLGRATATDVDAIKGARALGEWLQFSWRLGRSPTPSESNR</sequence>
<protein>
    <submittedName>
        <fullName evidence="4">Unannotated protein</fullName>
    </submittedName>
</protein>
<dbReference type="EMBL" id="CAFAAJ010000014">
    <property type="protein sequence ID" value="CAB4791737.1"/>
    <property type="molecule type" value="Genomic_DNA"/>
</dbReference>
<evidence type="ECO:0000259" key="3">
    <source>
        <dbReference type="PROSITE" id="PS51755"/>
    </source>
</evidence>
<dbReference type="InterPro" id="IPR036388">
    <property type="entry name" value="WH-like_DNA-bd_sf"/>
</dbReference>
<proteinExistence type="inferred from homology"/>
<dbReference type="InterPro" id="IPR016032">
    <property type="entry name" value="Sig_transdc_resp-reg_C-effctor"/>
</dbReference>
<feature type="domain" description="OmpR/PhoB-type" evidence="3">
    <location>
        <begin position="1"/>
        <end position="96"/>
    </location>
</feature>
<evidence type="ECO:0000256" key="1">
    <source>
        <dbReference type="ARBA" id="ARBA00005820"/>
    </source>
</evidence>
<dbReference type="GO" id="GO:0006355">
    <property type="term" value="P:regulation of DNA-templated transcription"/>
    <property type="evidence" value="ECO:0007669"/>
    <property type="project" value="InterPro"/>
</dbReference>
<reference evidence="4" key="1">
    <citation type="submission" date="2020-05" db="EMBL/GenBank/DDBJ databases">
        <authorList>
            <person name="Chiriac C."/>
            <person name="Salcher M."/>
            <person name="Ghai R."/>
            <person name="Kavagutti S V."/>
        </authorList>
    </citation>
    <scope>NUCLEOTIDE SEQUENCE</scope>
</reference>
<dbReference type="GO" id="GO:0003677">
    <property type="term" value="F:DNA binding"/>
    <property type="evidence" value="ECO:0007669"/>
    <property type="project" value="UniProtKB-KW"/>
</dbReference>
<evidence type="ECO:0000313" key="5">
    <source>
        <dbReference type="EMBL" id="CAB4987141.1"/>
    </source>
</evidence>
<dbReference type="Gene3D" id="1.25.40.10">
    <property type="entry name" value="Tetratricopeptide repeat domain"/>
    <property type="match status" value="2"/>
</dbReference>
<dbReference type="Pfam" id="PF25872">
    <property type="entry name" value="HTH_77"/>
    <property type="match status" value="1"/>
</dbReference>
<dbReference type="PROSITE" id="PS51755">
    <property type="entry name" value="OMPR_PHOB"/>
    <property type="match status" value="1"/>
</dbReference>
<evidence type="ECO:0000313" key="4">
    <source>
        <dbReference type="EMBL" id="CAB4791737.1"/>
    </source>
</evidence>
<dbReference type="SMART" id="SM01043">
    <property type="entry name" value="BTAD"/>
    <property type="match status" value="1"/>
</dbReference>
<dbReference type="PANTHER" id="PTHR47691">
    <property type="entry name" value="REGULATOR-RELATED"/>
    <property type="match status" value="1"/>
</dbReference>
<dbReference type="SUPFAM" id="SSF52540">
    <property type="entry name" value="P-loop containing nucleoside triphosphate hydrolases"/>
    <property type="match status" value="1"/>
</dbReference>
<dbReference type="InterPro" id="IPR005158">
    <property type="entry name" value="BTAD"/>
</dbReference>
<dbReference type="InterPro" id="IPR001867">
    <property type="entry name" value="OmpR/PhoB-type_DNA-bd"/>
</dbReference>
<comment type="similarity">
    <text evidence="1">Belongs to the AfsR/DnrI/RedD regulatory family.</text>
</comment>
<organism evidence="4">
    <name type="scientific">freshwater metagenome</name>
    <dbReference type="NCBI Taxonomy" id="449393"/>
    <lineage>
        <taxon>unclassified sequences</taxon>
        <taxon>metagenomes</taxon>
        <taxon>ecological metagenomes</taxon>
    </lineage>
</organism>
<keyword evidence="2" id="KW-0238">DNA-binding</keyword>
<dbReference type="InterPro" id="IPR058852">
    <property type="entry name" value="HTH_77"/>
</dbReference>
<dbReference type="Gene3D" id="1.10.10.10">
    <property type="entry name" value="Winged helix-like DNA-binding domain superfamily/Winged helix DNA-binding domain"/>
    <property type="match status" value="1"/>
</dbReference>
<evidence type="ECO:0000256" key="2">
    <source>
        <dbReference type="ARBA" id="ARBA00023125"/>
    </source>
</evidence>